<name>X1FBZ1_9ZZZZ</name>
<dbReference type="EMBL" id="BARU01000089">
    <property type="protein sequence ID" value="GAH26924.1"/>
    <property type="molecule type" value="Genomic_DNA"/>
</dbReference>
<protein>
    <submittedName>
        <fullName evidence="1">Uncharacterized protein</fullName>
    </submittedName>
</protein>
<accession>X1FBZ1</accession>
<evidence type="ECO:0000313" key="1">
    <source>
        <dbReference type="EMBL" id="GAH26924.1"/>
    </source>
</evidence>
<dbReference type="SUPFAM" id="SSF51412">
    <property type="entry name" value="Inosine monophosphate dehydrogenase (IMPDH)"/>
    <property type="match status" value="1"/>
</dbReference>
<sequence length="221" mass="23928">MLLVAGLAGVDVKEADALTGSNVDAGLILNQNSKVESLKEIVKAMGDIPLGVITKGMNKKRTAELIDSGCDFVVFDMKTPVAALRGEGAGKFLVIEPSLDQGLVRAINALEIDGVFINRGEESFITVEYLLICRRFNELLDKPLVVTLPSLITNTELGNLWKAGMDGIVIPPAQPVEAFTELRKMIDNLPKRAKHRRGKVGVVLPYCGGDIAAEEEEEEEI</sequence>
<proteinExistence type="predicted"/>
<reference evidence="1" key="1">
    <citation type="journal article" date="2014" name="Front. Microbiol.">
        <title>High frequency of phylogenetically diverse reductive dehalogenase-homologous genes in deep subseafloor sedimentary metagenomes.</title>
        <authorList>
            <person name="Kawai M."/>
            <person name="Futagami T."/>
            <person name="Toyoda A."/>
            <person name="Takaki Y."/>
            <person name="Nishi S."/>
            <person name="Hori S."/>
            <person name="Arai W."/>
            <person name="Tsubouchi T."/>
            <person name="Morono Y."/>
            <person name="Uchiyama I."/>
            <person name="Ito T."/>
            <person name="Fujiyama A."/>
            <person name="Inagaki F."/>
            <person name="Takami H."/>
        </authorList>
    </citation>
    <scope>NUCLEOTIDE SEQUENCE</scope>
    <source>
        <strain evidence="1">Expedition CK06-06</strain>
    </source>
</reference>
<comment type="caution">
    <text evidence="1">The sequence shown here is derived from an EMBL/GenBank/DDBJ whole genome shotgun (WGS) entry which is preliminary data.</text>
</comment>
<organism evidence="1">
    <name type="scientific">marine sediment metagenome</name>
    <dbReference type="NCBI Taxonomy" id="412755"/>
    <lineage>
        <taxon>unclassified sequences</taxon>
        <taxon>metagenomes</taxon>
        <taxon>ecological metagenomes</taxon>
    </lineage>
</organism>
<gene>
    <name evidence="1" type="ORF">S03H2_00473</name>
</gene>
<dbReference type="AlphaFoldDB" id="X1FBZ1"/>